<proteinExistence type="predicted"/>
<keyword evidence="2" id="KW-1185">Reference proteome</keyword>
<accession>A0ACC2LYI1</accession>
<gene>
    <name evidence="1" type="ORF">MRB53_012712</name>
</gene>
<comment type="caution">
    <text evidence="1">The sequence shown here is derived from an EMBL/GenBank/DDBJ whole genome shotgun (WGS) entry which is preliminary data.</text>
</comment>
<sequence length="158" mass="17346">MGVIIRDENGLSIAALSSSGRHVGDADEVEAYILVRALRFALEGRWSIHDNLLSPRIDEHPISLHVIGPESDEKDRIPNGFESNSNRSIVCILMISKNKGGDVETKIGVLEADFGYLHASPISVVELRRKTMNGAPSEESVLWIAEPVNHEKGMEMSS</sequence>
<organism evidence="1 2">
    <name type="scientific">Persea americana</name>
    <name type="common">Avocado</name>
    <dbReference type="NCBI Taxonomy" id="3435"/>
    <lineage>
        <taxon>Eukaryota</taxon>
        <taxon>Viridiplantae</taxon>
        <taxon>Streptophyta</taxon>
        <taxon>Embryophyta</taxon>
        <taxon>Tracheophyta</taxon>
        <taxon>Spermatophyta</taxon>
        <taxon>Magnoliopsida</taxon>
        <taxon>Magnoliidae</taxon>
        <taxon>Laurales</taxon>
        <taxon>Lauraceae</taxon>
        <taxon>Persea</taxon>
    </lineage>
</organism>
<evidence type="ECO:0000313" key="2">
    <source>
        <dbReference type="Proteomes" id="UP001234297"/>
    </source>
</evidence>
<evidence type="ECO:0000313" key="1">
    <source>
        <dbReference type="EMBL" id="KAJ8638445.1"/>
    </source>
</evidence>
<name>A0ACC2LYI1_PERAE</name>
<dbReference type="Proteomes" id="UP001234297">
    <property type="component" value="Chromosome 3"/>
</dbReference>
<reference evidence="1 2" key="1">
    <citation type="journal article" date="2022" name="Hortic Res">
        <title>A haplotype resolved chromosomal level avocado genome allows analysis of novel avocado genes.</title>
        <authorList>
            <person name="Nath O."/>
            <person name="Fletcher S.J."/>
            <person name="Hayward A."/>
            <person name="Shaw L.M."/>
            <person name="Masouleh A.K."/>
            <person name="Furtado A."/>
            <person name="Henry R.J."/>
            <person name="Mitter N."/>
        </authorList>
    </citation>
    <scope>NUCLEOTIDE SEQUENCE [LARGE SCALE GENOMIC DNA]</scope>
    <source>
        <strain evidence="2">cv. Hass</strain>
    </source>
</reference>
<dbReference type="EMBL" id="CM056811">
    <property type="protein sequence ID" value="KAJ8638445.1"/>
    <property type="molecule type" value="Genomic_DNA"/>
</dbReference>
<protein>
    <submittedName>
        <fullName evidence="1">Uncharacterized protein</fullName>
    </submittedName>
</protein>